<gene>
    <name evidence="4" type="ORF">CVT26_011401</name>
</gene>
<dbReference type="InterPro" id="IPR053183">
    <property type="entry name" value="ASL1"/>
</dbReference>
<dbReference type="Gene3D" id="3.20.20.80">
    <property type="entry name" value="Glycosidases"/>
    <property type="match status" value="1"/>
</dbReference>
<dbReference type="Pfam" id="PF11790">
    <property type="entry name" value="Glyco_hydro_cc"/>
    <property type="match status" value="1"/>
</dbReference>
<feature type="region of interest" description="Disordered" evidence="1">
    <location>
        <begin position="48"/>
        <end position="110"/>
    </location>
</feature>
<keyword evidence="5" id="KW-1185">Reference proteome</keyword>
<feature type="domain" description="Asl1-like glycosyl hydrolase catalytic" evidence="3">
    <location>
        <begin position="115"/>
        <end position="348"/>
    </location>
</feature>
<sequence length="350" mass="37753">MAARLLNLIALSSFLILASNFGPSPVTALSIDSSAHQVRHLGHHQLIAKKKRSNTGRCKPRPSSSSVVHHSTSSVAVVHTTPHPTTSKAAAPKPTPAPSNNAPANTGHGGNGKVGIAWAMGDDPSLKNFVTSKVSTVYTWSPFKPSQVDQLGLDFAAMLWGTKQIGDFVNLVKPGYARYALAFNEPDIQGQSNLDPGYAASLWKQYLEPLKAHGYTLISPAVTSGPGGKPWLQSFLGACSGCSVDNIALHWYGTDPQAFISYVEDFHNTFKKNIWVTEFACQSFVSSVPQCSASQVTNFMNTVTAWMDSTSYVSKYFAFGVMHDMQGVNPLDQLMAANGQPTELGWNYLT</sequence>
<proteinExistence type="predicted"/>
<dbReference type="OrthoDB" id="5959761at2759"/>
<evidence type="ECO:0000256" key="2">
    <source>
        <dbReference type="SAM" id="SignalP"/>
    </source>
</evidence>
<comment type="caution">
    <text evidence="4">The sequence shown here is derived from an EMBL/GenBank/DDBJ whole genome shotgun (WGS) entry which is preliminary data.</text>
</comment>
<dbReference type="PANTHER" id="PTHR34154">
    <property type="entry name" value="ALKALI-SENSITIVE LINKAGE PROTEIN 1"/>
    <property type="match status" value="1"/>
</dbReference>
<dbReference type="SUPFAM" id="SSF51445">
    <property type="entry name" value="(Trans)glycosidases"/>
    <property type="match status" value="1"/>
</dbReference>
<dbReference type="GO" id="GO:0071966">
    <property type="term" value="P:fungal-type cell wall polysaccharide metabolic process"/>
    <property type="evidence" value="ECO:0007669"/>
    <property type="project" value="TreeGrafter"/>
</dbReference>
<evidence type="ECO:0000313" key="5">
    <source>
        <dbReference type="Proteomes" id="UP000284706"/>
    </source>
</evidence>
<dbReference type="InterPro" id="IPR017853">
    <property type="entry name" value="GH"/>
</dbReference>
<dbReference type="GO" id="GO:0009277">
    <property type="term" value="C:fungal-type cell wall"/>
    <property type="evidence" value="ECO:0007669"/>
    <property type="project" value="TreeGrafter"/>
</dbReference>
<dbReference type="AlphaFoldDB" id="A0A409W8R6"/>
<reference evidence="4 5" key="1">
    <citation type="journal article" date="2018" name="Evol. Lett.">
        <title>Horizontal gene cluster transfer increased hallucinogenic mushroom diversity.</title>
        <authorList>
            <person name="Reynolds H.T."/>
            <person name="Vijayakumar V."/>
            <person name="Gluck-Thaler E."/>
            <person name="Korotkin H.B."/>
            <person name="Matheny P.B."/>
            <person name="Slot J.C."/>
        </authorList>
    </citation>
    <scope>NUCLEOTIDE SEQUENCE [LARGE SCALE GENOMIC DNA]</scope>
    <source>
        <strain evidence="4 5">SRW20</strain>
    </source>
</reference>
<protein>
    <recommendedName>
        <fullName evidence="3">Asl1-like glycosyl hydrolase catalytic domain-containing protein</fullName>
    </recommendedName>
</protein>
<keyword evidence="2" id="KW-0732">Signal</keyword>
<evidence type="ECO:0000313" key="4">
    <source>
        <dbReference type="EMBL" id="PPQ74906.1"/>
    </source>
</evidence>
<evidence type="ECO:0000256" key="1">
    <source>
        <dbReference type="SAM" id="MobiDB-lite"/>
    </source>
</evidence>
<feature type="compositionally biased region" description="Low complexity" evidence="1">
    <location>
        <begin position="63"/>
        <end position="106"/>
    </location>
</feature>
<name>A0A409W8R6_9AGAR</name>
<feature type="compositionally biased region" description="Basic residues" evidence="1">
    <location>
        <begin position="48"/>
        <end position="60"/>
    </location>
</feature>
<organism evidence="4 5">
    <name type="scientific">Gymnopilus dilepis</name>
    <dbReference type="NCBI Taxonomy" id="231916"/>
    <lineage>
        <taxon>Eukaryota</taxon>
        <taxon>Fungi</taxon>
        <taxon>Dikarya</taxon>
        <taxon>Basidiomycota</taxon>
        <taxon>Agaricomycotina</taxon>
        <taxon>Agaricomycetes</taxon>
        <taxon>Agaricomycetidae</taxon>
        <taxon>Agaricales</taxon>
        <taxon>Agaricineae</taxon>
        <taxon>Hymenogastraceae</taxon>
        <taxon>Gymnopilus</taxon>
    </lineage>
</organism>
<accession>A0A409W8R6</accession>
<feature type="chain" id="PRO_5019140619" description="Asl1-like glycosyl hydrolase catalytic domain-containing protein" evidence="2">
    <location>
        <begin position="29"/>
        <end position="350"/>
    </location>
</feature>
<dbReference type="PANTHER" id="PTHR34154:SF3">
    <property type="entry name" value="ALKALI-SENSITIVE LINKAGE PROTEIN 1"/>
    <property type="match status" value="1"/>
</dbReference>
<dbReference type="InParanoid" id="A0A409W8R6"/>
<dbReference type="EMBL" id="NHYE01005304">
    <property type="protein sequence ID" value="PPQ74906.1"/>
    <property type="molecule type" value="Genomic_DNA"/>
</dbReference>
<evidence type="ECO:0000259" key="3">
    <source>
        <dbReference type="Pfam" id="PF11790"/>
    </source>
</evidence>
<dbReference type="InterPro" id="IPR024655">
    <property type="entry name" value="Asl1_glyco_hydro_catalytic"/>
</dbReference>
<feature type="signal peptide" evidence="2">
    <location>
        <begin position="1"/>
        <end position="28"/>
    </location>
</feature>
<dbReference type="Proteomes" id="UP000284706">
    <property type="component" value="Unassembled WGS sequence"/>
</dbReference>
<dbReference type="STRING" id="231916.A0A409W8R6"/>